<proteinExistence type="predicted"/>
<gene>
    <name evidence="1" type="ORF">PPRIM_AZ9-3.1.T0510234</name>
</gene>
<dbReference type="AlphaFoldDB" id="A0A8S1M4Y2"/>
<keyword evidence="2" id="KW-1185">Reference proteome</keyword>
<evidence type="ECO:0000313" key="1">
    <source>
        <dbReference type="EMBL" id="CAD8073772.1"/>
    </source>
</evidence>
<reference evidence="1" key="1">
    <citation type="submission" date="2021-01" db="EMBL/GenBank/DDBJ databases">
        <authorList>
            <consortium name="Genoscope - CEA"/>
            <person name="William W."/>
        </authorList>
    </citation>
    <scope>NUCLEOTIDE SEQUENCE</scope>
</reference>
<sequence>MIIQNLQFEEIIIKPKSIKNKNAIKEKLQSDKVEEIDINEITPYQILELFPNHVTLSSTNILSELLTQNLSDDCLYKILGILIQWDNQNNVDFTKLYKQLFYSPICKSIVSTHLNYSSETLIIIVNQLISVFQTAINDEPSKIENITSWISILIENNKLTMPKKETLKLLKLLKQYQKYQESIRNIKRLINFSPVQQKKENKVTQVYF</sequence>
<protein>
    <submittedName>
        <fullName evidence="1">Uncharacterized protein</fullName>
    </submittedName>
</protein>
<dbReference type="OMA" id="FYSPICK"/>
<accession>A0A8S1M4Y2</accession>
<dbReference type="Proteomes" id="UP000688137">
    <property type="component" value="Unassembled WGS sequence"/>
</dbReference>
<name>A0A8S1M4Y2_PARPR</name>
<comment type="caution">
    <text evidence="1">The sequence shown here is derived from an EMBL/GenBank/DDBJ whole genome shotgun (WGS) entry which is preliminary data.</text>
</comment>
<dbReference type="EMBL" id="CAJJDM010000051">
    <property type="protein sequence ID" value="CAD8073772.1"/>
    <property type="molecule type" value="Genomic_DNA"/>
</dbReference>
<evidence type="ECO:0000313" key="2">
    <source>
        <dbReference type="Proteomes" id="UP000688137"/>
    </source>
</evidence>
<organism evidence="1 2">
    <name type="scientific">Paramecium primaurelia</name>
    <dbReference type="NCBI Taxonomy" id="5886"/>
    <lineage>
        <taxon>Eukaryota</taxon>
        <taxon>Sar</taxon>
        <taxon>Alveolata</taxon>
        <taxon>Ciliophora</taxon>
        <taxon>Intramacronucleata</taxon>
        <taxon>Oligohymenophorea</taxon>
        <taxon>Peniculida</taxon>
        <taxon>Parameciidae</taxon>
        <taxon>Paramecium</taxon>
    </lineage>
</organism>